<comment type="caution">
    <text evidence="1">The sequence shown here is derived from an EMBL/GenBank/DDBJ whole genome shotgun (WGS) entry which is preliminary data.</text>
</comment>
<dbReference type="RefSeq" id="WP_051266080.1">
    <property type="nucleotide sequence ID" value="NZ_CP028426.1"/>
</dbReference>
<proteinExistence type="predicted"/>
<protein>
    <submittedName>
        <fullName evidence="1">Gamma-glutamyl-gamma-aminobutyrate hydrolase family protein</fullName>
    </submittedName>
</protein>
<dbReference type="GO" id="GO:0016787">
    <property type="term" value="F:hydrolase activity"/>
    <property type="evidence" value="ECO:0007669"/>
    <property type="project" value="UniProtKB-KW"/>
</dbReference>
<sequence length="246" mass="26740">MAAPIIGLSAERSVQNSAFGPKESIIQVFEYAEAVAAAGGRPVLLPATTRIPEGVLEGIDGLVLVGGGDLTPELYGETAGEHNYGMSPIRDAFEVELVNDAQRRGLPILAICRGMQLINVLRGGNLIQHIEGHWQEQSPNEVHHEVEIDADSELARVVGSTRIGVNSYHHQGLGRIGEGLRVVARDGESIEAVEDLDHNILAVQWHPEHLALTSPTQRALFEDVIARAERRRSQHHNQQKGVATHV</sequence>
<reference evidence="1" key="2">
    <citation type="journal article" date="2022" name="Sci. Rep.">
        <title>In silico prediction of the enzymes involved in the degradation of the herbicide molinate by Gulosibacter molinativorax ON4T.</title>
        <authorList>
            <person name="Lopes A.R."/>
            <person name="Bunin E."/>
            <person name="Viana A.T."/>
            <person name="Froufe H."/>
            <person name="Munoz-Merida A."/>
            <person name="Pinho D."/>
            <person name="Figueiredo J."/>
            <person name="Barroso C."/>
            <person name="Vaz-Moreira I."/>
            <person name="Bellanger X."/>
            <person name="Egas C."/>
            <person name="Nunes O.C."/>
        </authorList>
    </citation>
    <scope>NUCLEOTIDE SEQUENCE</scope>
    <source>
        <strain evidence="1">ON4</strain>
    </source>
</reference>
<keyword evidence="2" id="KW-1185">Reference proteome</keyword>
<dbReference type="CDD" id="cd01745">
    <property type="entry name" value="GATase1_2"/>
    <property type="match status" value="1"/>
</dbReference>
<dbReference type="SUPFAM" id="SSF52317">
    <property type="entry name" value="Class I glutamine amidotransferase-like"/>
    <property type="match status" value="1"/>
</dbReference>
<dbReference type="Gene3D" id="3.40.50.880">
    <property type="match status" value="1"/>
</dbReference>
<dbReference type="PANTHER" id="PTHR43235">
    <property type="entry name" value="GLUTAMINE AMIDOTRANSFERASE PB2B2.05-RELATED"/>
    <property type="match status" value="1"/>
</dbReference>
<accession>A0ABT7C4A8</accession>
<dbReference type="Pfam" id="PF07722">
    <property type="entry name" value="Peptidase_C26"/>
    <property type="match status" value="1"/>
</dbReference>
<reference evidence="1" key="1">
    <citation type="submission" date="2018-03" db="EMBL/GenBank/DDBJ databases">
        <authorList>
            <person name="Nunes O.C."/>
            <person name="Lopes A.R."/>
            <person name="Froufe H."/>
            <person name="Munoz-Merida A."/>
            <person name="Barroso C."/>
            <person name="Egas C."/>
        </authorList>
    </citation>
    <scope>NUCLEOTIDE SEQUENCE</scope>
    <source>
        <strain evidence="1">ON4</strain>
    </source>
</reference>
<dbReference type="PROSITE" id="PS51273">
    <property type="entry name" value="GATASE_TYPE_1"/>
    <property type="match status" value="1"/>
</dbReference>
<gene>
    <name evidence="1" type="ORF">C7K25_01420</name>
</gene>
<dbReference type="Proteomes" id="UP001170379">
    <property type="component" value="Unassembled WGS sequence"/>
</dbReference>
<evidence type="ECO:0000313" key="2">
    <source>
        <dbReference type="Proteomes" id="UP001170379"/>
    </source>
</evidence>
<keyword evidence="1" id="KW-0378">Hydrolase</keyword>
<dbReference type="InterPro" id="IPR029062">
    <property type="entry name" value="Class_I_gatase-like"/>
</dbReference>
<organism evidence="1 2">
    <name type="scientific">Gulosibacter molinativorax</name>
    <dbReference type="NCBI Taxonomy" id="256821"/>
    <lineage>
        <taxon>Bacteria</taxon>
        <taxon>Bacillati</taxon>
        <taxon>Actinomycetota</taxon>
        <taxon>Actinomycetes</taxon>
        <taxon>Micrococcales</taxon>
        <taxon>Microbacteriaceae</taxon>
        <taxon>Gulosibacter</taxon>
    </lineage>
</organism>
<name>A0ABT7C4A8_9MICO</name>
<dbReference type="PANTHER" id="PTHR43235:SF1">
    <property type="entry name" value="GLUTAMINE AMIDOTRANSFERASE PB2B2.05-RELATED"/>
    <property type="match status" value="1"/>
</dbReference>
<dbReference type="InterPro" id="IPR011697">
    <property type="entry name" value="Peptidase_C26"/>
</dbReference>
<dbReference type="EMBL" id="PXVD01000002">
    <property type="protein sequence ID" value="MDJ1370040.1"/>
    <property type="molecule type" value="Genomic_DNA"/>
</dbReference>
<dbReference type="InterPro" id="IPR044668">
    <property type="entry name" value="PuuD-like"/>
</dbReference>
<evidence type="ECO:0000313" key="1">
    <source>
        <dbReference type="EMBL" id="MDJ1370040.1"/>
    </source>
</evidence>